<evidence type="ECO:0000313" key="1">
    <source>
        <dbReference type="EMBL" id="MBX26612.1"/>
    </source>
</evidence>
<protein>
    <submittedName>
        <fullName evidence="1">Uncharacterized protein</fullName>
    </submittedName>
</protein>
<proteinExistence type="predicted"/>
<sequence length="15" mass="1673">MDLMLLFTISSLCVS</sequence>
<organism evidence="1">
    <name type="scientific">Rhizophora mucronata</name>
    <name type="common">Asiatic mangrove</name>
    <dbReference type="NCBI Taxonomy" id="61149"/>
    <lineage>
        <taxon>Eukaryota</taxon>
        <taxon>Viridiplantae</taxon>
        <taxon>Streptophyta</taxon>
        <taxon>Embryophyta</taxon>
        <taxon>Tracheophyta</taxon>
        <taxon>Spermatophyta</taxon>
        <taxon>Magnoliopsida</taxon>
        <taxon>eudicotyledons</taxon>
        <taxon>Gunneridae</taxon>
        <taxon>Pentapetalae</taxon>
        <taxon>rosids</taxon>
        <taxon>fabids</taxon>
        <taxon>Malpighiales</taxon>
        <taxon>Rhizophoraceae</taxon>
        <taxon>Rhizophora</taxon>
    </lineage>
</organism>
<accession>A0A2P2M8Q8</accession>
<dbReference type="EMBL" id="GGEC01046128">
    <property type="protein sequence ID" value="MBX26612.1"/>
    <property type="molecule type" value="Transcribed_RNA"/>
</dbReference>
<reference evidence="1" key="1">
    <citation type="submission" date="2018-02" db="EMBL/GenBank/DDBJ databases">
        <title>Rhizophora mucronata_Transcriptome.</title>
        <authorList>
            <person name="Meera S.P."/>
            <person name="Sreeshan A."/>
            <person name="Augustine A."/>
        </authorList>
    </citation>
    <scope>NUCLEOTIDE SEQUENCE</scope>
    <source>
        <tissue evidence="1">Leaf</tissue>
    </source>
</reference>
<name>A0A2P2M8Q8_RHIMU</name>